<feature type="region of interest" description="Disordered" evidence="6">
    <location>
        <begin position="404"/>
        <end position="563"/>
    </location>
</feature>
<feature type="compositionally biased region" description="Basic and acidic residues" evidence="6">
    <location>
        <begin position="410"/>
        <end position="420"/>
    </location>
</feature>
<reference evidence="9" key="1">
    <citation type="submission" date="2017-03" db="EMBL/GenBank/DDBJ databases">
        <authorList>
            <person name="Sharma R."/>
            <person name="Thines M."/>
        </authorList>
    </citation>
    <scope>NUCLEOTIDE SEQUENCE [LARGE SCALE GENOMIC DNA]</scope>
</reference>
<dbReference type="InterPro" id="IPR036855">
    <property type="entry name" value="Znf_CCCH_sf"/>
</dbReference>
<dbReference type="PANTHER" id="PTHR11224">
    <property type="entry name" value="MAKORIN-RELATED"/>
    <property type="match status" value="1"/>
</dbReference>
<feature type="region of interest" description="Disordered" evidence="6">
    <location>
        <begin position="38"/>
        <end position="112"/>
    </location>
</feature>
<dbReference type="AlphaFoldDB" id="A0A1W5D1Z3"/>
<protein>
    <submittedName>
        <fullName evidence="8">Zinc finger, CCCH-type</fullName>
    </submittedName>
</protein>
<feature type="domain" description="C3H1-type" evidence="7">
    <location>
        <begin position="139"/>
        <end position="166"/>
    </location>
</feature>
<dbReference type="Gene3D" id="4.10.1000.10">
    <property type="entry name" value="Zinc finger, CCCH-type"/>
    <property type="match status" value="1"/>
</dbReference>
<evidence type="ECO:0000313" key="9">
    <source>
        <dbReference type="Proteomes" id="UP000192927"/>
    </source>
</evidence>
<organism evidence="8 9">
    <name type="scientific">Lasallia pustulata</name>
    <dbReference type="NCBI Taxonomy" id="136370"/>
    <lineage>
        <taxon>Eukaryota</taxon>
        <taxon>Fungi</taxon>
        <taxon>Dikarya</taxon>
        <taxon>Ascomycota</taxon>
        <taxon>Pezizomycotina</taxon>
        <taxon>Lecanoromycetes</taxon>
        <taxon>OSLEUM clade</taxon>
        <taxon>Umbilicariomycetidae</taxon>
        <taxon>Umbilicariales</taxon>
        <taxon>Umbilicariaceae</taxon>
        <taxon>Lasallia</taxon>
    </lineage>
</organism>
<dbReference type="InterPro" id="IPR000571">
    <property type="entry name" value="Znf_CCCH"/>
</dbReference>
<evidence type="ECO:0000259" key="7">
    <source>
        <dbReference type="PROSITE" id="PS50103"/>
    </source>
</evidence>
<dbReference type="Pfam" id="PF18044">
    <property type="entry name" value="zf-CCCH_4"/>
    <property type="match status" value="1"/>
</dbReference>
<dbReference type="SMART" id="SM00356">
    <property type="entry name" value="ZnF_C3H1"/>
    <property type="match status" value="2"/>
</dbReference>
<keyword evidence="2" id="KW-0677">Repeat</keyword>
<dbReference type="SUPFAM" id="SSF90229">
    <property type="entry name" value="CCCH zinc finger"/>
    <property type="match status" value="1"/>
</dbReference>
<evidence type="ECO:0000313" key="8">
    <source>
        <dbReference type="EMBL" id="SLM37040.1"/>
    </source>
</evidence>
<dbReference type="GO" id="GO:0000209">
    <property type="term" value="P:protein polyubiquitination"/>
    <property type="evidence" value="ECO:0007669"/>
    <property type="project" value="InterPro"/>
</dbReference>
<dbReference type="InterPro" id="IPR045072">
    <property type="entry name" value="MKRN-like"/>
</dbReference>
<dbReference type="Pfam" id="PF14608">
    <property type="entry name" value="zf-CCCH_2"/>
    <property type="match status" value="1"/>
</dbReference>
<evidence type="ECO:0000256" key="1">
    <source>
        <dbReference type="ARBA" id="ARBA00022723"/>
    </source>
</evidence>
<dbReference type="Proteomes" id="UP000192927">
    <property type="component" value="Unassembled WGS sequence"/>
</dbReference>
<keyword evidence="3 5" id="KW-0863">Zinc-finger</keyword>
<feature type="zinc finger region" description="C3H1-type" evidence="5">
    <location>
        <begin position="139"/>
        <end position="166"/>
    </location>
</feature>
<name>A0A1W5D1Z3_9LECA</name>
<dbReference type="InterPro" id="IPR041367">
    <property type="entry name" value="Znf-CCCH_4"/>
</dbReference>
<feature type="domain" description="C3H1-type" evidence="7">
    <location>
        <begin position="110"/>
        <end position="137"/>
    </location>
</feature>
<feature type="compositionally biased region" description="Low complexity" evidence="6">
    <location>
        <begin position="59"/>
        <end position="71"/>
    </location>
</feature>
<dbReference type="GO" id="GO:0061630">
    <property type="term" value="F:ubiquitin protein ligase activity"/>
    <property type="evidence" value="ECO:0007669"/>
    <property type="project" value="InterPro"/>
</dbReference>
<proteinExistence type="predicted"/>
<evidence type="ECO:0000256" key="2">
    <source>
        <dbReference type="ARBA" id="ARBA00022737"/>
    </source>
</evidence>
<sequence length="638" mass="68199">MATFLPHAQIPLQPVRDITHGTPPDHAVFYANNIPQRMQAPTMANGGRSQNRKSGEYRGNGASGSASGNGATAVPAGPHAHIANGGPRKLAGMGGPAMFDGPRSPPNTKNTSHVPCKFFRAGGCQAGKACPFSHSTDISTVDTPCKYFSKGNCKFGAKCALAHILPNGRRVNRPNGMIGGHLNLGGRVDPQAYHHQDSALANSLLAQQASGSSSLFAQQYTFGTQDDYPPMQGQQTQGRDSIPMIDTNFATHPGSKYGSPREDTRLPVSPVAHLSALDAPLPASFDSQGISFMARHGPVAASVPSKFALESPPSSLPKKTTVPSDALRNLHDSAFGQDNRTRAPNLGSSPSGPPDEYLGQRTMHSQRFTKPKMMSASLPRPNHADEWDDNFTFEEDFLPGSLHDLLTPQEKMRRSSRTDQDSSTLRENLSGPGTPVDSQSKVGSPSTASPSRFGALFARQKREEESSNISNPGFGHVGSPLRNSSLHPGASPSMRAVSRPIAGDVSPYLASPPRQSSMSMISQQLQRTRLGKSESNENSTGLHPVSARHTSNPTHRLDRNLSSSSIGTSRIDEEQADGVFAMEEEEDIKRYSGGWNYPVGGRSPHLGAIGGGRNGASAQDVKEGKEFLKEMEKLYRSG</sequence>
<keyword evidence="4 5" id="KW-0862">Zinc</keyword>
<evidence type="ECO:0000256" key="4">
    <source>
        <dbReference type="ARBA" id="ARBA00022833"/>
    </source>
</evidence>
<dbReference type="PANTHER" id="PTHR11224:SF10">
    <property type="entry name" value="IP09428P-RELATED"/>
    <property type="match status" value="1"/>
</dbReference>
<evidence type="ECO:0000256" key="3">
    <source>
        <dbReference type="ARBA" id="ARBA00022771"/>
    </source>
</evidence>
<dbReference type="PROSITE" id="PS50103">
    <property type="entry name" value="ZF_C3H1"/>
    <property type="match status" value="2"/>
</dbReference>
<dbReference type="GO" id="GO:0008270">
    <property type="term" value="F:zinc ion binding"/>
    <property type="evidence" value="ECO:0007669"/>
    <property type="project" value="UniProtKB-KW"/>
</dbReference>
<feature type="zinc finger region" description="C3H1-type" evidence="5">
    <location>
        <begin position="110"/>
        <end position="137"/>
    </location>
</feature>
<feature type="compositionally biased region" description="Low complexity" evidence="6">
    <location>
        <begin position="511"/>
        <end position="527"/>
    </location>
</feature>
<feature type="region of interest" description="Disordered" evidence="6">
    <location>
        <begin position="333"/>
        <end position="359"/>
    </location>
</feature>
<evidence type="ECO:0000256" key="6">
    <source>
        <dbReference type="SAM" id="MobiDB-lite"/>
    </source>
</evidence>
<keyword evidence="1 5" id="KW-0479">Metal-binding</keyword>
<keyword evidence="9" id="KW-1185">Reference proteome</keyword>
<feature type="compositionally biased region" description="Polar residues" evidence="6">
    <location>
        <begin position="436"/>
        <end position="450"/>
    </location>
</feature>
<feature type="compositionally biased region" description="Polar residues" evidence="6">
    <location>
        <begin position="548"/>
        <end position="563"/>
    </location>
</feature>
<accession>A0A1W5D1Z3</accession>
<evidence type="ECO:0000256" key="5">
    <source>
        <dbReference type="PROSITE-ProRule" id="PRU00723"/>
    </source>
</evidence>
<dbReference type="EMBL" id="FWEW01001418">
    <property type="protein sequence ID" value="SLM37040.1"/>
    <property type="molecule type" value="Genomic_DNA"/>
</dbReference>